<gene>
    <name evidence="2" type="ORF">LVJ81_11315</name>
</gene>
<name>A0ABY4EAD0_VITST</name>
<protein>
    <recommendedName>
        <fullName evidence="4">Lipoprotein</fullName>
    </recommendedName>
</protein>
<evidence type="ECO:0000313" key="3">
    <source>
        <dbReference type="Proteomes" id="UP000832034"/>
    </source>
</evidence>
<sequence>MLKLSFLVCCAVLSISACGHQTKDTESADLTQVIQNQTSHSNNYDQEIDTTLKHMQAQLPYQAGNFMEISSLKRTGKDIHYNFTILSEAITPQILSLDSNKQAAIQQLCAEKDTKKFLAAGYKMHFNYIFRNQETITLTVNQSSCHA</sequence>
<evidence type="ECO:0000256" key="1">
    <source>
        <dbReference type="SAM" id="SignalP"/>
    </source>
</evidence>
<organism evidence="2 3">
    <name type="scientific">Vitreoscilla stercoraria</name>
    <dbReference type="NCBI Taxonomy" id="61"/>
    <lineage>
        <taxon>Bacteria</taxon>
        <taxon>Pseudomonadati</taxon>
        <taxon>Pseudomonadota</taxon>
        <taxon>Betaproteobacteria</taxon>
        <taxon>Neisseriales</taxon>
        <taxon>Neisseriaceae</taxon>
        <taxon>Vitreoscilla</taxon>
    </lineage>
</organism>
<dbReference type="Gene3D" id="3.30.300.250">
    <property type="match status" value="1"/>
</dbReference>
<feature type="chain" id="PRO_5046918589" description="Lipoprotein" evidence="1">
    <location>
        <begin position="20"/>
        <end position="147"/>
    </location>
</feature>
<accession>A0ABY4EAD0</accession>
<evidence type="ECO:0008006" key="4">
    <source>
        <dbReference type="Google" id="ProtNLM"/>
    </source>
</evidence>
<reference evidence="2" key="1">
    <citation type="submission" date="2021-12" db="EMBL/GenBank/DDBJ databases">
        <authorList>
            <person name="Veyrier F.J."/>
        </authorList>
    </citation>
    <scope>NUCLEOTIDE SEQUENCE</scope>
    <source>
        <strain evidence="2">SAG 1488-6</strain>
    </source>
</reference>
<reference evidence="2" key="2">
    <citation type="journal article" date="2022" name="Res Sq">
        <title>Evolution of multicellular longitudinally dividing oral cavity symbionts (Neisseriaceae).</title>
        <authorList>
            <person name="Nyongesa S."/>
            <person name="Weber P."/>
            <person name="Bernet E."/>
            <person name="Pullido F."/>
            <person name="Nieckarz M."/>
            <person name="Delaby M."/>
            <person name="Nieves C."/>
            <person name="Viehboeck T."/>
            <person name="Krause N."/>
            <person name="Rivera-Millot A."/>
            <person name="Nakamura A."/>
            <person name="Vischer N."/>
            <person name="VanNieuwenhze M."/>
            <person name="Brun Y."/>
            <person name="Cava F."/>
            <person name="Bulgheresi S."/>
            <person name="Veyrier F."/>
        </authorList>
    </citation>
    <scope>NUCLEOTIDE SEQUENCE</scope>
    <source>
        <strain evidence="2">SAG 1488-6</strain>
    </source>
</reference>
<keyword evidence="1" id="KW-0732">Signal</keyword>
<feature type="signal peptide" evidence="1">
    <location>
        <begin position="1"/>
        <end position="19"/>
    </location>
</feature>
<dbReference type="PROSITE" id="PS51257">
    <property type="entry name" value="PROKAR_LIPOPROTEIN"/>
    <property type="match status" value="1"/>
</dbReference>
<keyword evidence="3" id="KW-1185">Reference proteome</keyword>
<evidence type="ECO:0000313" key="2">
    <source>
        <dbReference type="EMBL" id="UOO92194.1"/>
    </source>
</evidence>
<proteinExistence type="predicted"/>
<dbReference type="Proteomes" id="UP000832034">
    <property type="component" value="Chromosome"/>
</dbReference>
<dbReference type="EMBL" id="CP091512">
    <property type="protein sequence ID" value="UOO92194.1"/>
    <property type="molecule type" value="Genomic_DNA"/>
</dbReference>
<dbReference type="RefSeq" id="WP_019958199.1">
    <property type="nucleotide sequence ID" value="NZ_CP091512.1"/>
</dbReference>